<reference evidence="5" key="1">
    <citation type="submission" date="2025-08" db="UniProtKB">
        <authorList>
            <consortium name="Ensembl"/>
        </authorList>
    </citation>
    <scope>IDENTIFICATION</scope>
</reference>
<dbReference type="PANTHER" id="PTHR24366">
    <property type="entry name" value="IG(IMMUNOGLOBULIN) AND LRR(LEUCINE RICH REPEAT) DOMAINS"/>
    <property type="match status" value="1"/>
</dbReference>
<name>A0A3B3RPF4_9TELE</name>
<dbReference type="SMART" id="SM00369">
    <property type="entry name" value="LRR_TYP"/>
    <property type="match status" value="5"/>
</dbReference>
<evidence type="ECO:0000256" key="3">
    <source>
        <dbReference type="ARBA" id="ARBA00022737"/>
    </source>
</evidence>
<dbReference type="InterPro" id="IPR003591">
    <property type="entry name" value="Leu-rich_rpt_typical-subtyp"/>
</dbReference>
<dbReference type="Proteomes" id="UP000261540">
    <property type="component" value="Unplaced"/>
</dbReference>
<dbReference type="InterPro" id="IPR001611">
    <property type="entry name" value="Leu-rich_rpt"/>
</dbReference>
<dbReference type="InterPro" id="IPR032675">
    <property type="entry name" value="LRR_dom_sf"/>
</dbReference>
<keyword evidence="1" id="KW-0433">Leucine-rich repeat</keyword>
<feature type="compositionally biased region" description="Low complexity" evidence="4">
    <location>
        <begin position="287"/>
        <end position="300"/>
    </location>
</feature>
<proteinExistence type="predicted"/>
<dbReference type="GeneTree" id="ENSGT00940000161826"/>
<dbReference type="PANTHER" id="PTHR24366:SF161">
    <property type="entry name" value="TIR DOMAIN-CONTAINING PROTEIN"/>
    <property type="match status" value="1"/>
</dbReference>
<keyword evidence="2" id="KW-0732">Signal</keyword>
<dbReference type="Pfam" id="PF13855">
    <property type="entry name" value="LRR_8"/>
    <property type="match status" value="1"/>
</dbReference>
<evidence type="ECO:0008006" key="7">
    <source>
        <dbReference type="Google" id="ProtNLM"/>
    </source>
</evidence>
<dbReference type="AlphaFoldDB" id="A0A3B3RPF4"/>
<dbReference type="Ensembl" id="ENSPKIT00000001084.1">
    <property type="protein sequence ID" value="ENSPKIP00000020467.1"/>
    <property type="gene ID" value="ENSPKIG00000005238.1"/>
</dbReference>
<feature type="region of interest" description="Disordered" evidence="4">
    <location>
        <begin position="280"/>
        <end position="300"/>
    </location>
</feature>
<keyword evidence="3" id="KW-0677">Repeat</keyword>
<evidence type="ECO:0000313" key="6">
    <source>
        <dbReference type="Proteomes" id="UP000261540"/>
    </source>
</evidence>
<reference evidence="5" key="2">
    <citation type="submission" date="2025-09" db="UniProtKB">
        <authorList>
            <consortium name="Ensembl"/>
        </authorList>
    </citation>
    <scope>IDENTIFICATION</scope>
</reference>
<keyword evidence="6" id="KW-1185">Reference proteome</keyword>
<organism evidence="5 6">
    <name type="scientific">Paramormyrops kingsleyae</name>
    <dbReference type="NCBI Taxonomy" id="1676925"/>
    <lineage>
        <taxon>Eukaryota</taxon>
        <taxon>Metazoa</taxon>
        <taxon>Chordata</taxon>
        <taxon>Craniata</taxon>
        <taxon>Vertebrata</taxon>
        <taxon>Euteleostomi</taxon>
        <taxon>Actinopterygii</taxon>
        <taxon>Neopterygii</taxon>
        <taxon>Teleostei</taxon>
        <taxon>Osteoglossocephala</taxon>
        <taxon>Osteoglossomorpha</taxon>
        <taxon>Osteoglossiformes</taxon>
        <taxon>Mormyridae</taxon>
        <taxon>Paramormyrops</taxon>
    </lineage>
</organism>
<dbReference type="Gene3D" id="3.80.10.10">
    <property type="entry name" value="Ribonuclease Inhibitor"/>
    <property type="match status" value="2"/>
</dbReference>
<protein>
    <recommendedName>
        <fullName evidence="7">LRRCT domain-containing protein</fullName>
    </recommendedName>
</protein>
<evidence type="ECO:0000256" key="1">
    <source>
        <dbReference type="ARBA" id="ARBA00022614"/>
    </source>
</evidence>
<evidence type="ECO:0000313" key="5">
    <source>
        <dbReference type="Ensembl" id="ENSPKIP00000020467.1"/>
    </source>
</evidence>
<dbReference type="Pfam" id="PF00560">
    <property type="entry name" value="LRR_1"/>
    <property type="match status" value="1"/>
</dbReference>
<evidence type="ECO:0000256" key="4">
    <source>
        <dbReference type="SAM" id="MobiDB-lite"/>
    </source>
</evidence>
<evidence type="ECO:0000256" key="2">
    <source>
        <dbReference type="ARBA" id="ARBA00022729"/>
    </source>
</evidence>
<dbReference type="SUPFAM" id="SSF52058">
    <property type="entry name" value="L domain-like"/>
    <property type="match status" value="1"/>
</dbReference>
<accession>A0A3B3RPF4</accession>
<sequence>KGIFDQLDGLQTLHLGKNNITSVSKEMFEKLSKLGVIRLYENQLSIIPDEIFSNLTNLKEIALQGNKISVLPPKLFYNKPNLEKLYLEDNLLTELPHEIFMNLSALKTLRLQNNQLVTEVKNLDTLKLSHNNLKNLPKGIFDSISVKRVHLDKNPWNCDCKFIPLFQWMKLKKSIIYKFSSLKCTKDQLVCTMSTLPPTTTVSMFYTTLKTTPSVKLTSTIPAATTSIITQTSELPRLELETPDLFSSDFLLFHTILCSQHKPLYCSAYKTVYITHGSEAGRRSTHPAGSSAGRPSPSAL</sequence>
<dbReference type="PROSITE" id="PS51450">
    <property type="entry name" value="LRR"/>
    <property type="match status" value="3"/>
</dbReference>